<feature type="region of interest" description="Disordered" evidence="10">
    <location>
        <begin position="62"/>
        <end position="122"/>
    </location>
</feature>
<dbReference type="OrthoDB" id="5334999at2"/>
<evidence type="ECO:0000256" key="1">
    <source>
        <dbReference type="ARBA" id="ARBA00004383"/>
    </source>
</evidence>
<evidence type="ECO:0000256" key="3">
    <source>
        <dbReference type="ARBA" id="ARBA00022448"/>
    </source>
</evidence>
<dbReference type="GO" id="GO:0015891">
    <property type="term" value="P:siderophore transport"/>
    <property type="evidence" value="ECO:0007669"/>
    <property type="project" value="InterPro"/>
</dbReference>
<protein>
    <recommendedName>
        <fullName evidence="12">TonB C-terminal domain-containing protein</fullName>
    </recommendedName>
</protein>
<dbReference type="PANTHER" id="PTHR33446:SF2">
    <property type="entry name" value="PROTEIN TONB"/>
    <property type="match status" value="1"/>
</dbReference>
<dbReference type="InterPro" id="IPR051045">
    <property type="entry name" value="TonB-dependent_transducer"/>
</dbReference>
<dbReference type="PROSITE" id="PS52015">
    <property type="entry name" value="TONB_CTD"/>
    <property type="match status" value="1"/>
</dbReference>
<keyword evidence="7" id="KW-0653">Protein transport</keyword>
<sequence>MKMLALPHHNNDKILTPSKIGFFASLLLHVLFVYLILEKLQPTQVAQNGIDTITLALATIQTPSQQDAQPKPTPKPRKIQKKQQPKPLAQKAHNPVPQEVVEQTSESMNAKQANEQNSGDAVQRTAKNNGEYNELYDKIQSAITQKQEHPFMLRKRGIEGRVTVEFDVYTDGKVNNINVVQPSQYEAFNKNSIKAIKDASKNFPRLQHNQKFVVVLEYNLAT</sequence>
<feature type="compositionally biased region" description="Basic residues" evidence="10">
    <location>
        <begin position="74"/>
        <end position="84"/>
    </location>
</feature>
<evidence type="ECO:0000256" key="9">
    <source>
        <dbReference type="ARBA" id="ARBA00023136"/>
    </source>
</evidence>
<dbReference type="InterPro" id="IPR003538">
    <property type="entry name" value="TonB"/>
</dbReference>
<feature type="compositionally biased region" description="Polar residues" evidence="10">
    <location>
        <begin position="101"/>
        <end position="122"/>
    </location>
</feature>
<keyword evidence="6 11" id="KW-0812">Transmembrane</keyword>
<evidence type="ECO:0000313" key="14">
    <source>
        <dbReference type="Proteomes" id="UP000256514"/>
    </source>
</evidence>
<comment type="subcellular location">
    <subcellularLocation>
        <location evidence="1">Cell inner membrane</location>
        <topology evidence="1">Single-pass membrane protein</topology>
        <orientation evidence="1">Periplasmic side</orientation>
    </subcellularLocation>
</comment>
<keyword evidence="4" id="KW-1003">Cell membrane</keyword>
<dbReference type="InterPro" id="IPR037682">
    <property type="entry name" value="TonB_C"/>
</dbReference>
<keyword evidence="3" id="KW-0813">Transport</keyword>
<feature type="domain" description="TonB C-terminal" evidence="12">
    <location>
        <begin position="134"/>
        <end position="222"/>
    </location>
</feature>
<comment type="caution">
    <text evidence="13">The sequence shown here is derived from an EMBL/GenBank/DDBJ whole genome shotgun (WGS) entry which is preliminary data.</text>
</comment>
<dbReference type="GO" id="GO:0015031">
    <property type="term" value="P:protein transport"/>
    <property type="evidence" value="ECO:0007669"/>
    <property type="project" value="UniProtKB-KW"/>
</dbReference>
<evidence type="ECO:0000256" key="6">
    <source>
        <dbReference type="ARBA" id="ARBA00022692"/>
    </source>
</evidence>
<keyword evidence="9 11" id="KW-0472">Membrane</keyword>
<reference evidence="13 14" key="1">
    <citation type="submission" date="2018-04" db="EMBL/GenBank/DDBJ databases">
        <title>Novel Campyloabacter and Helicobacter Species and Strains.</title>
        <authorList>
            <person name="Mannion A.J."/>
            <person name="Shen Z."/>
            <person name="Fox J.G."/>
        </authorList>
    </citation>
    <scope>NUCLEOTIDE SEQUENCE [LARGE SCALE GENOMIC DNA]</scope>
    <source>
        <strain evidence="13 14">MIT 12-6600</strain>
    </source>
</reference>
<comment type="similarity">
    <text evidence="2">Belongs to the TonB family.</text>
</comment>
<evidence type="ECO:0000256" key="8">
    <source>
        <dbReference type="ARBA" id="ARBA00022989"/>
    </source>
</evidence>
<dbReference type="SUPFAM" id="SSF74653">
    <property type="entry name" value="TolA/TonB C-terminal domain"/>
    <property type="match status" value="1"/>
</dbReference>
<evidence type="ECO:0000313" key="13">
    <source>
        <dbReference type="EMBL" id="RDU66311.1"/>
    </source>
</evidence>
<dbReference type="EMBL" id="NXLT01000007">
    <property type="protein sequence ID" value="RDU66311.1"/>
    <property type="molecule type" value="Genomic_DNA"/>
</dbReference>
<evidence type="ECO:0000256" key="4">
    <source>
        <dbReference type="ARBA" id="ARBA00022475"/>
    </source>
</evidence>
<proteinExistence type="inferred from homology"/>
<dbReference type="RefSeq" id="WP_115571482.1">
    <property type="nucleotide sequence ID" value="NZ_NXLT01000007.1"/>
</dbReference>
<name>A0A3D8INZ3_9HELI</name>
<evidence type="ECO:0000256" key="5">
    <source>
        <dbReference type="ARBA" id="ARBA00022519"/>
    </source>
</evidence>
<dbReference type="NCBIfam" id="TIGR01352">
    <property type="entry name" value="tonB_Cterm"/>
    <property type="match status" value="1"/>
</dbReference>
<feature type="transmembrane region" description="Helical" evidence="11">
    <location>
        <begin position="20"/>
        <end position="37"/>
    </location>
</feature>
<dbReference type="PRINTS" id="PR01374">
    <property type="entry name" value="TONBPROTEIN"/>
</dbReference>
<organism evidence="13 14">
    <name type="scientific">Helicobacter equorum</name>
    <dbReference type="NCBI Taxonomy" id="361872"/>
    <lineage>
        <taxon>Bacteria</taxon>
        <taxon>Pseudomonadati</taxon>
        <taxon>Campylobacterota</taxon>
        <taxon>Epsilonproteobacteria</taxon>
        <taxon>Campylobacterales</taxon>
        <taxon>Helicobacteraceae</taxon>
        <taxon>Helicobacter</taxon>
    </lineage>
</organism>
<evidence type="ECO:0000256" key="10">
    <source>
        <dbReference type="SAM" id="MobiDB-lite"/>
    </source>
</evidence>
<keyword evidence="14" id="KW-1185">Reference proteome</keyword>
<dbReference type="Gene3D" id="3.30.1150.10">
    <property type="match status" value="1"/>
</dbReference>
<dbReference type="GO" id="GO:0055085">
    <property type="term" value="P:transmembrane transport"/>
    <property type="evidence" value="ECO:0007669"/>
    <property type="project" value="InterPro"/>
</dbReference>
<accession>A0A3D8INZ3</accession>
<dbReference type="GO" id="GO:0031992">
    <property type="term" value="F:energy transducer activity"/>
    <property type="evidence" value="ECO:0007669"/>
    <property type="project" value="InterPro"/>
</dbReference>
<evidence type="ECO:0000256" key="7">
    <source>
        <dbReference type="ARBA" id="ARBA00022927"/>
    </source>
</evidence>
<dbReference type="Proteomes" id="UP000256514">
    <property type="component" value="Unassembled WGS sequence"/>
</dbReference>
<evidence type="ECO:0000256" key="11">
    <source>
        <dbReference type="SAM" id="Phobius"/>
    </source>
</evidence>
<dbReference type="InterPro" id="IPR006260">
    <property type="entry name" value="TonB/TolA_C"/>
</dbReference>
<dbReference type="Pfam" id="PF03544">
    <property type="entry name" value="TonB_C"/>
    <property type="match status" value="1"/>
</dbReference>
<keyword evidence="5" id="KW-0997">Cell inner membrane</keyword>
<evidence type="ECO:0000256" key="2">
    <source>
        <dbReference type="ARBA" id="ARBA00006555"/>
    </source>
</evidence>
<dbReference type="PANTHER" id="PTHR33446">
    <property type="entry name" value="PROTEIN TONB-RELATED"/>
    <property type="match status" value="1"/>
</dbReference>
<evidence type="ECO:0000259" key="12">
    <source>
        <dbReference type="PROSITE" id="PS52015"/>
    </source>
</evidence>
<dbReference type="AlphaFoldDB" id="A0A3D8INZ3"/>
<dbReference type="GO" id="GO:0030288">
    <property type="term" value="C:outer membrane-bounded periplasmic space"/>
    <property type="evidence" value="ECO:0007669"/>
    <property type="project" value="InterPro"/>
</dbReference>
<gene>
    <name evidence="13" type="ORF">CQA54_07510</name>
</gene>
<keyword evidence="8 11" id="KW-1133">Transmembrane helix</keyword>
<dbReference type="GO" id="GO:0098797">
    <property type="term" value="C:plasma membrane protein complex"/>
    <property type="evidence" value="ECO:0007669"/>
    <property type="project" value="TreeGrafter"/>
</dbReference>